<name>A0A1G5C3X1_9HYPH</name>
<sequence>MMNRLITLFLALPLAATGAKAIVGGAEDQGPLARQSVMVLSSNGGVCSAVVVARDVVLTAAHCVTGADEHRVHFRDETGEPVLIKPAGKAVHPGYNAKAIEARQRSIDLALVRIPETFPERFERATLTAAKPAKDETILIGGYGLAREGDAKTTGTFRTAHLSVMEPYGPSKILLWAQGSGAMGACQGDSGGPMASGNSVAAITSWSSPSRGKSCGGATQGILLGPQKEWIDSTLKGWNRAALWSGN</sequence>
<keyword evidence="3" id="KW-0720">Serine protease</keyword>
<dbReference type="RefSeq" id="WP_425286925.1">
    <property type="nucleotide sequence ID" value="NZ_FMVJ01000002.1"/>
</dbReference>
<dbReference type="PANTHER" id="PTHR24276:SF98">
    <property type="entry name" value="FI18310P1-RELATED"/>
    <property type="match status" value="1"/>
</dbReference>
<dbReference type="SMART" id="SM00020">
    <property type="entry name" value="Tryp_SPc"/>
    <property type="match status" value="1"/>
</dbReference>
<protein>
    <submittedName>
        <fullName evidence="6">Trypsin</fullName>
    </submittedName>
</protein>
<dbReference type="InterPro" id="IPR001314">
    <property type="entry name" value="Peptidase_S1A"/>
</dbReference>
<evidence type="ECO:0000256" key="2">
    <source>
        <dbReference type="ARBA" id="ARBA00023157"/>
    </source>
</evidence>
<dbReference type="STRING" id="549386.SAMN02927923_00436"/>
<dbReference type="AlphaFoldDB" id="A0A1G5C3X1"/>
<evidence type="ECO:0000313" key="6">
    <source>
        <dbReference type="EMBL" id="SCX97017.1"/>
    </source>
</evidence>
<keyword evidence="4" id="KW-0732">Signal</keyword>
<dbReference type="PROSITE" id="PS50240">
    <property type="entry name" value="TRYPSIN_DOM"/>
    <property type="match status" value="1"/>
</dbReference>
<evidence type="ECO:0000256" key="3">
    <source>
        <dbReference type="RuleBase" id="RU363034"/>
    </source>
</evidence>
<dbReference type="Pfam" id="PF00089">
    <property type="entry name" value="Trypsin"/>
    <property type="match status" value="1"/>
</dbReference>
<dbReference type="InterPro" id="IPR050430">
    <property type="entry name" value="Peptidase_S1"/>
</dbReference>
<proteinExistence type="inferred from homology"/>
<organism evidence="6 7">
    <name type="scientific">Microvirga guangxiensis</name>
    <dbReference type="NCBI Taxonomy" id="549386"/>
    <lineage>
        <taxon>Bacteria</taxon>
        <taxon>Pseudomonadati</taxon>
        <taxon>Pseudomonadota</taxon>
        <taxon>Alphaproteobacteria</taxon>
        <taxon>Hyphomicrobiales</taxon>
        <taxon>Methylobacteriaceae</taxon>
        <taxon>Microvirga</taxon>
    </lineage>
</organism>
<keyword evidence="3" id="KW-0378">Hydrolase</keyword>
<dbReference type="PRINTS" id="PR00722">
    <property type="entry name" value="CHYMOTRYPSIN"/>
</dbReference>
<evidence type="ECO:0000313" key="7">
    <source>
        <dbReference type="Proteomes" id="UP000199569"/>
    </source>
</evidence>
<feature type="domain" description="Peptidase S1" evidence="5">
    <location>
        <begin position="22"/>
        <end position="236"/>
    </location>
</feature>
<dbReference type="PROSITE" id="PS00135">
    <property type="entry name" value="TRYPSIN_SER"/>
    <property type="match status" value="1"/>
</dbReference>
<evidence type="ECO:0000256" key="1">
    <source>
        <dbReference type="ARBA" id="ARBA00007664"/>
    </source>
</evidence>
<dbReference type="InterPro" id="IPR009003">
    <property type="entry name" value="Peptidase_S1_PA"/>
</dbReference>
<dbReference type="EMBL" id="FMVJ01000002">
    <property type="protein sequence ID" value="SCX97017.1"/>
    <property type="molecule type" value="Genomic_DNA"/>
</dbReference>
<dbReference type="SUPFAM" id="SSF50494">
    <property type="entry name" value="Trypsin-like serine proteases"/>
    <property type="match status" value="1"/>
</dbReference>
<dbReference type="PANTHER" id="PTHR24276">
    <property type="entry name" value="POLYSERASE-RELATED"/>
    <property type="match status" value="1"/>
</dbReference>
<evidence type="ECO:0000256" key="4">
    <source>
        <dbReference type="SAM" id="SignalP"/>
    </source>
</evidence>
<feature type="chain" id="PRO_5011700571" evidence="4">
    <location>
        <begin position="22"/>
        <end position="247"/>
    </location>
</feature>
<dbReference type="InterPro" id="IPR018114">
    <property type="entry name" value="TRYPSIN_HIS"/>
</dbReference>
<reference evidence="6 7" key="1">
    <citation type="submission" date="2016-10" db="EMBL/GenBank/DDBJ databases">
        <authorList>
            <person name="de Groot N.N."/>
        </authorList>
    </citation>
    <scope>NUCLEOTIDE SEQUENCE [LARGE SCALE GENOMIC DNA]</scope>
    <source>
        <strain evidence="6 7">CGMCC 1.7666</strain>
    </source>
</reference>
<dbReference type="InterPro" id="IPR033116">
    <property type="entry name" value="TRYPSIN_SER"/>
</dbReference>
<keyword evidence="7" id="KW-1185">Reference proteome</keyword>
<dbReference type="InterPro" id="IPR043504">
    <property type="entry name" value="Peptidase_S1_PA_chymotrypsin"/>
</dbReference>
<accession>A0A1G5C3X1</accession>
<dbReference type="PROSITE" id="PS00134">
    <property type="entry name" value="TRYPSIN_HIS"/>
    <property type="match status" value="1"/>
</dbReference>
<evidence type="ECO:0000259" key="5">
    <source>
        <dbReference type="PROSITE" id="PS50240"/>
    </source>
</evidence>
<gene>
    <name evidence="6" type="ORF">SAMN02927923_00436</name>
</gene>
<feature type="signal peptide" evidence="4">
    <location>
        <begin position="1"/>
        <end position="21"/>
    </location>
</feature>
<dbReference type="Gene3D" id="2.40.10.10">
    <property type="entry name" value="Trypsin-like serine proteases"/>
    <property type="match status" value="1"/>
</dbReference>
<dbReference type="GO" id="GO:0006508">
    <property type="term" value="P:proteolysis"/>
    <property type="evidence" value="ECO:0007669"/>
    <property type="project" value="UniProtKB-KW"/>
</dbReference>
<comment type="similarity">
    <text evidence="1">Belongs to the peptidase S1 family.</text>
</comment>
<dbReference type="GO" id="GO:0004252">
    <property type="term" value="F:serine-type endopeptidase activity"/>
    <property type="evidence" value="ECO:0007669"/>
    <property type="project" value="InterPro"/>
</dbReference>
<keyword evidence="2" id="KW-1015">Disulfide bond</keyword>
<dbReference type="Proteomes" id="UP000199569">
    <property type="component" value="Unassembled WGS sequence"/>
</dbReference>
<dbReference type="InterPro" id="IPR001254">
    <property type="entry name" value="Trypsin_dom"/>
</dbReference>
<keyword evidence="3" id="KW-0645">Protease</keyword>